<gene>
    <name evidence="2" type="primary">PLEST012120</name>
    <name evidence="2" type="ORF">PLESTB_001679000</name>
</gene>
<accession>A0A9W6BZ26</accession>
<dbReference type="EMBL" id="BRXU01000039">
    <property type="protein sequence ID" value="GLC60814.1"/>
    <property type="molecule type" value="Genomic_DNA"/>
</dbReference>
<keyword evidence="3" id="KW-1185">Reference proteome</keyword>
<dbReference type="SUPFAM" id="SSF56300">
    <property type="entry name" value="Metallo-dependent phosphatases"/>
    <property type="match status" value="2"/>
</dbReference>
<reference evidence="2 3" key="1">
    <citation type="journal article" date="2023" name="Commun. Biol.">
        <title>Reorganization of the ancestral sex-determining regions during the evolution of trioecy in Pleodorina starrii.</title>
        <authorList>
            <person name="Takahashi K."/>
            <person name="Suzuki S."/>
            <person name="Kawai-Toyooka H."/>
            <person name="Yamamoto K."/>
            <person name="Hamaji T."/>
            <person name="Ootsuki R."/>
            <person name="Yamaguchi H."/>
            <person name="Kawachi M."/>
            <person name="Higashiyama T."/>
            <person name="Nozaki H."/>
        </authorList>
    </citation>
    <scope>NUCLEOTIDE SEQUENCE [LARGE SCALE GENOMIC DNA]</scope>
    <source>
        <strain evidence="2 3">NIES-4479</strain>
    </source>
</reference>
<feature type="compositionally biased region" description="Low complexity" evidence="1">
    <location>
        <begin position="600"/>
        <end position="615"/>
    </location>
</feature>
<dbReference type="InterPro" id="IPR029052">
    <property type="entry name" value="Metallo-depent_PP-like"/>
</dbReference>
<evidence type="ECO:0000313" key="2">
    <source>
        <dbReference type="EMBL" id="GLC60814.1"/>
    </source>
</evidence>
<protein>
    <recommendedName>
        <fullName evidence="4">Calcineurin-like phosphoesterase domain-containing protein</fullName>
    </recommendedName>
</protein>
<dbReference type="Proteomes" id="UP001165080">
    <property type="component" value="Unassembled WGS sequence"/>
</dbReference>
<evidence type="ECO:0000256" key="1">
    <source>
        <dbReference type="SAM" id="MobiDB-lite"/>
    </source>
</evidence>
<organism evidence="2 3">
    <name type="scientific">Pleodorina starrii</name>
    <dbReference type="NCBI Taxonomy" id="330485"/>
    <lineage>
        <taxon>Eukaryota</taxon>
        <taxon>Viridiplantae</taxon>
        <taxon>Chlorophyta</taxon>
        <taxon>core chlorophytes</taxon>
        <taxon>Chlorophyceae</taxon>
        <taxon>CS clade</taxon>
        <taxon>Chlamydomonadales</taxon>
        <taxon>Volvocaceae</taxon>
        <taxon>Pleodorina</taxon>
    </lineage>
</organism>
<feature type="compositionally biased region" description="Pro residues" evidence="1">
    <location>
        <begin position="124"/>
        <end position="137"/>
    </location>
</feature>
<dbReference type="AlphaFoldDB" id="A0A9W6BZ26"/>
<proteinExistence type="predicted"/>
<feature type="compositionally biased region" description="Low complexity" evidence="1">
    <location>
        <begin position="496"/>
        <end position="510"/>
    </location>
</feature>
<feature type="region of interest" description="Disordered" evidence="1">
    <location>
        <begin position="124"/>
        <end position="143"/>
    </location>
</feature>
<sequence>MATLTVVSDLHLEGRPLSLDEVLDPNLVSDVLCLLGDIGDPSSAVYRQFLAACAARFPTVLLLAGNNEYRNHDGGGRSMTQMEELIRAAAAAHPNVHFLQNSTHVVGDVAFIGSTLWSYLPDTPLPPQPAEAEPPGPASVKGDGAAAAATAVPAVAAPGNAKPVYAEAALPPPAPAVAAQALEAADAAQRAVAASPGLPAGVEALPHDAVVQLTISEAAAVAAVAKRVDAAAVTAPAARQRPSAGALQQLLPQPAPVAHIPLTAALSPRAERSRFGLGGLPLPVPLSRRPMGPCFDAPSAGANGVAGIPAAAAMEAAARRLPAPSPRFRSTSMPPSDWLASQEYGMQYNPGSNGCGGAGCAGDCVPRGAGAGDGHRRIACPRRPLRHCVSLTKLRPDEPCPSWREIQIQARGGRRGGTSSESDARSSDSDSSQSSSDGSDVERSDDAASPYDSGDVVVPAGSSRLPEPPAAATASGGGHGAEPPGHAAGRDASRPGLKGSLASTAAATAAGGRGELTQALWWPLPAPLSPPPGLSQPTAGGFISTQAAEPQQQELSALPAFLSDPCAFLAASGGPEAPKAPLAITAAAAAAAAAAVDATADPPAANPGSGPAASSRPRHHHHHHHHGHQHHHRHQSHAPPPSTVREFIGATSLDFRRILVTPSGPPITPDDVNSMFLASLSYIRAAVTAAREAGLIPVVLTHHAPSMAGTSRPTFAGHPSTHSYSTDLELYLAGSGIAAWYCGHTHFNFDRVLEGGVRLASNQFGSQPKPAEGYSRAWQHRLPTGDGSSSSRAAVAGRLGQQQLGDAGIRKRAVAADEAPQAGAAYSQRGVAVFRSGPTSLDATVSLESAVPAPSSAWA</sequence>
<dbReference type="OrthoDB" id="550558at2759"/>
<feature type="compositionally biased region" description="Basic residues" evidence="1">
    <location>
        <begin position="616"/>
        <end position="636"/>
    </location>
</feature>
<evidence type="ECO:0008006" key="4">
    <source>
        <dbReference type="Google" id="ProtNLM"/>
    </source>
</evidence>
<dbReference type="PANTHER" id="PTHR37844:SF2">
    <property type="entry name" value="SER_THR PROTEIN PHOSPHATASE SUPERFAMILY (AFU_ORTHOLOGUE AFUA_1G14840)"/>
    <property type="match status" value="1"/>
</dbReference>
<comment type="caution">
    <text evidence="2">The sequence shown here is derived from an EMBL/GenBank/DDBJ whole genome shotgun (WGS) entry which is preliminary data.</text>
</comment>
<evidence type="ECO:0000313" key="3">
    <source>
        <dbReference type="Proteomes" id="UP001165080"/>
    </source>
</evidence>
<feature type="region of interest" description="Disordered" evidence="1">
    <location>
        <begin position="393"/>
        <end position="510"/>
    </location>
</feature>
<feature type="compositionally biased region" description="Low complexity" evidence="1">
    <location>
        <begin position="429"/>
        <end position="438"/>
    </location>
</feature>
<name>A0A9W6BZ26_9CHLO</name>
<dbReference type="PANTHER" id="PTHR37844">
    <property type="entry name" value="SER/THR PROTEIN PHOSPHATASE SUPERFAMILY (AFU_ORTHOLOGUE AFUA_1G14840)"/>
    <property type="match status" value="1"/>
</dbReference>
<feature type="region of interest" description="Disordered" evidence="1">
    <location>
        <begin position="600"/>
        <end position="644"/>
    </location>
</feature>